<evidence type="ECO:0000256" key="5">
    <source>
        <dbReference type="ARBA" id="ARBA00023136"/>
    </source>
</evidence>
<evidence type="ECO:0000256" key="4">
    <source>
        <dbReference type="ARBA" id="ARBA00022989"/>
    </source>
</evidence>
<evidence type="ECO:0000313" key="8">
    <source>
        <dbReference type="EMBL" id="MCQ8242116.1"/>
    </source>
</evidence>
<keyword evidence="3 7" id="KW-0812">Transmembrane</keyword>
<dbReference type="NCBIfam" id="TIGR00765">
    <property type="entry name" value="yihY_not_rbn"/>
    <property type="match status" value="1"/>
</dbReference>
<dbReference type="InterPro" id="IPR017039">
    <property type="entry name" value="Virul_fac_BrkB"/>
</dbReference>
<evidence type="ECO:0000256" key="2">
    <source>
        <dbReference type="ARBA" id="ARBA00022475"/>
    </source>
</evidence>
<accession>A0ABT1W0J0</accession>
<evidence type="ECO:0000256" key="6">
    <source>
        <dbReference type="SAM" id="MobiDB-lite"/>
    </source>
</evidence>
<evidence type="ECO:0000256" key="1">
    <source>
        <dbReference type="ARBA" id="ARBA00004651"/>
    </source>
</evidence>
<feature type="compositionally biased region" description="Basic and acidic residues" evidence="6">
    <location>
        <begin position="48"/>
        <end position="65"/>
    </location>
</feature>
<comment type="subcellular location">
    <subcellularLocation>
        <location evidence="1">Cell membrane</location>
        <topology evidence="1">Multi-pass membrane protein</topology>
    </subcellularLocation>
</comment>
<feature type="transmembrane region" description="Helical" evidence="7">
    <location>
        <begin position="254"/>
        <end position="274"/>
    </location>
</feature>
<dbReference type="Pfam" id="PF03631">
    <property type="entry name" value="Virul_fac_BrkB"/>
    <property type="match status" value="1"/>
</dbReference>
<name>A0ABT1W0J0_9PROT</name>
<feature type="transmembrane region" description="Helical" evidence="7">
    <location>
        <begin position="286"/>
        <end position="308"/>
    </location>
</feature>
<reference evidence="8 9" key="1">
    <citation type="submission" date="2022-06" db="EMBL/GenBank/DDBJ databases">
        <title>Rhizosaccharibacter gen. nov. sp. nov. KSS12, endophytic bacteria isolated from sugarcane.</title>
        <authorList>
            <person name="Pitiwittayakul N."/>
        </authorList>
    </citation>
    <scope>NUCLEOTIDE SEQUENCE [LARGE SCALE GENOMIC DNA]</scope>
    <source>
        <strain evidence="8 9">KSS12</strain>
    </source>
</reference>
<feature type="region of interest" description="Disordered" evidence="6">
    <location>
        <begin position="23"/>
        <end position="77"/>
    </location>
</feature>
<keyword evidence="9" id="KW-1185">Reference proteome</keyword>
<evidence type="ECO:0000313" key="9">
    <source>
        <dbReference type="Proteomes" id="UP001524547"/>
    </source>
</evidence>
<dbReference type="PANTHER" id="PTHR30213">
    <property type="entry name" value="INNER MEMBRANE PROTEIN YHJD"/>
    <property type="match status" value="1"/>
</dbReference>
<proteinExistence type="predicted"/>
<protein>
    <submittedName>
        <fullName evidence="8">YihY/virulence factor BrkB family protein</fullName>
    </submittedName>
</protein>
<dbReference type="EMBL" id="JAMZEJ010000009">
    <property type="protein sequence ID" value="MCQ8242116.1"/>
    <property type="molecule type" value="Genomic_DNA"/>
</dbReference>
<comment type="caution">
    <text evidence="8">The sequence shown here is derived from an EMBL/GenBank/DDBJ whole genome shotgun (WGS) entry which is preliminary data.</text>
</comment>
<gene>
    <name evidence="8" type="ORF">NFI88_14855</name>
</gene>
<dbReference type="Proteomes" id="UP001524547">
    <property type="component" value="Unassembled WGS sequence"/>
</dbReference>
<sequence>MKTDRPHPLLLAGLALAGMMLPRRAEAPGLPPHPGDRRAAGTPARADGAPEQHEGEPRPDRRDDGGSAPGATASAPRKLGRAGWWAAVKRAARGFGDDRIMAEAASVTYYTLLAVFPALASLISIYGLFTDPASLGDQLAQLGTVVPEGGMSIIGDQVKALTSSNHKALGFGAIVGLLVSLWSANAAMKSFFDALNVVYHEKEKRSFVRLNLLTLGFTVSGILFLILAMSGVVVVPVVLHVVGLDSLGARLVAVLRWPALLVAVALALSVLYRFGPSRRLARWQWVSWGGTAASLGWIAASVLFSFYVSNFGSYNKTYGSLGAVIGFMTWIWISAIVVLMGAELNAELERQTASDTTVGHSRPRGKRGATVADRVAGEGAA</sequence>
<keyword evidence="4 7" id="KW-1133">Transmembrane helix</keyword>
<evidence type="ECO:0000256" key="3">
    <source>
        <dbReference type="ARBA" id="ARBA00022692"/>
    </source>
</evidence>
<dbReference type="RefSeq" id="WP_422920868.1">
    <property type="nucleotide sequence ID" value="NZ_JAMZEJ010000009.1"/>
</dbReference>
<feature type="transmembrane region" description="Helical" evidence="7">
    <location>
        <begin position="320"/>
        <end position="342"/>
    </location>
</feature>
<keyword evidence="2" id="KW-1003">Cell membrane</keyword>
<dbReference type="PANTHER" id="PTHR30213:SF0">
    <property type="entry name" value="UPF0761 MEMBRANE PROTEIN YIHY"/>
    <property type="match status" value="1"/>
</dbReference>
<organism evidence="8 9">
    <name type="scientific">Rhizosaccharibacter radicis</name>
    <dbReference type="NCBI Taxonomy" id="2782605"/>
    <lineage>
        <taxon>Bacteria</taxon>
        <taxon>Pseudomonadati</taxon>
        <taxon>Pseudomonadota</taxon>
        <taxon>Alphaproteobacteria</taxon>
        <taxon>Acetobacterales</taxon>
        <taxon>Acetobacteraceae</taxon>
        <taxon>Rhizosaccharibacter</taxon>
    </lineage>
</organism>
<evidence type="ECO:0000256" key="7">
    <source>
        <dbReference type="SAM" id="Phobius"/>
    </source>
</evidence>
<feature type="transmembrane region" description="Helical" evidence="7">
    <location>
        <begin position="107"/>
        <end position="129"/>
    </location>
</feature>
<feature type="transmembrane region" description="Helical" evidence="7">
    <location>
        <begin position="212"/>
        <end position="242"/>
    </location>
</feature>
<keyword evidence="5 7" id="KW-0472">Membrane</keyword>
<feature type="region of interest" description="Disordered" evidence="6">
    <location>
        <begin position="354"/>
        <end position="381"/>
    </location>
</feature>